<keyword evidence="2" id="KW-0732">Signal</keyword>
<protein>
    <recommendedName>
        <fullName evidence="5">Secreted protein</fullName>
    </recommendedName>
</protein>
<gene>
    <name evidence="3" type="ORF">TvY486_0005600</name>
</gene>
<reference evidence="3 4" key="1">
    <citation type="journal article" date="2012" name="Proc. Natl. Acad. Sci. U.S.A.">
        <title>Antigenic diversity is generated by distinct evolutionary mechanisms in African trypanosome species.</title>
        <authorList>
            <person name="Jackson A.P."/>
            <person name="Berry A."/>
            <person name="Aslett M."/>
            <person name="Allison H.C."/>
            <person name="Burton P."/>
            <person name="Vavrova-Anderson J."/>
            <person name="Brown R."/>
            <person name="Browne H."/>
            <person name="Corton N."/>
            <person name="Hauser H."/>
            <person name="Gamble J."/>
            <person name="Gilderthorp R."/>
            <person name="Marcello L."/>
            <person name="McQuillan J."/>
            <person name="Otto T.D."/>
            <person name="Quail M.A."/>
            <person name="Sanders M.J."/>
            <person name="van Tonder A."/>
            <person name="Ginger M.L."/>
            <person name="Field M.C."/>
            <person name="Barry J.D."/>
            <person name="Hertz-Fowler C."/>
            <person name="Berriman M."/>
        </authorList>
    </citation>
    <scope>NUCLEOTIDE SEQUENCE</scope>
    <source>
        <strain evidence="3 4">Y486</strain>
    </source>
</reference>
<dbReference type="Proteomes" id="UP000009027">
    <property type="component" value="Unassembled WGS sequence"/>
</dbReference>
<keyword evidence="4" id="KW-1185">Reference proteome</keyword>
<name>F9WKB4_TRYVY</name>
<evidence type="ECO:0000256" key="1">
    <source>
        <dbReference type="SAM" id="MobiDB-lite"/>
    </source>
</evidence>
<evidence type="ECO:0000313" key="3">
    <source>
        <dbReference type="EMBL" id="CCD17934.1"/>
    </source>
</evidence>
<feature type="region of interest" description="Disordered" evidence="1">
    <location>
        <begin position="62"/>
        <end position="87"/>
    </location>
</feature>
<accession>F9WKB4</accession>
<dbReference type="AlphaFoldDB" id="F9WKB4"/>
<evidence type="ECO:0000313" key="4">
    <source>
        <dbReference type="Proteomes" id="UP000009027"/>
    </source>
</evidence>
<feature type="chain" id="PRO_5003389250" description="Secreted protein" evidence="2">
    <location>
        <begin position="20"/>
        <end position="186"/>
    </location>
</feature>
<proteinExistence type="predicted"/>
<evidence type="ECO:0008006" key="5">
    <source>
        <dbReference type="Google" id="ProtNLM"/>
    </source>
</evidence>
<dbReference type="EMBL" id="CAEX01000051">
    <property type="protein sequence ID" value="CCD17934.1"/>
    <property type="molecule type" value="Genomic_DNA"/>
</dbReference>
<evidence type="ECO:0000256" key="2">
    <source>
        <dbReference type="SAM" id="SignalP"/>
    </source>
</evidence>
<feature type="signal peptide" evidence="2">
    <location>
        <begin position="1"/>
        <end position="19"/>
    </location>
</feature>
<dbReference type="VEuPathDB" id="TriTrypDB:TvY486_0005600"/>
<organism evidence="3 4">
    <name type="scientific">Trypanosoma vivax (strain Y486)</name>
    <dbReference type="NCBI Taxonomy" id="1055687"/>
    <lineage>
        <taxon>Eukaryota</taxon>
        <taxon>Discoba</taxon>
        <taxon>Euglenozoa</taxon>
        <taxon>Kinetoplastea</taxon>
        <taxon>Metakinetoplastina</taxon>
        <taxon>Trypanosomatida</taxon>
        <taxon>Trypanosomatidae</taxon>
        <taxon>Trypanosoma</taxon>
        <taxon>Duttonella</taxon>
    </lineage>
</organism>
<sequence>MRLPLACFLLRIPRPAVVACCSSRTLPRIALTVCAGEASLLSAASPIARALLSRRARKMQEDGPVRVSTRRVDGNAAPSAQPGVVGTKESRVVANAGGRPKLPVSHHRSTLHRCCAVSYAVAEVLWQLAQLSARLSAAALVGALPAFPTRTVCVVATRRVPRTSPPPRPASWHTRCFPLRSVGLRQ</sequence>